<proteinExistence type="predicted"/>
<evidence type="ECO:0000313" key="3">
    <source>
        <dbReference type="Proteomes" id="UP000777935"/>
    </source>
</evidence>
<organism evidence="2 3">
    <name type="scientific">Parasulfitobacter algicola</name>
    <dbReference type="NCBI Taxonomy" id="2614809"/>
    <lineage>
        <taxon>Bacteria</taxon>
        <taxon>Pseudomonadati</taxon>
        <taxon>Pseudomonadota</taxon>
        <taxon>Alphaproteobacteria</taxon>
        <taxon>Rhodobacterales</taxon>
        <taxon>Roseobacteraceae</taxon>
        <taxon>Parasulfitobacter</taxon>
    </lineage>
</organism>
<name>A0ABX2IW52_9RHOB</name>
<keyword evidence="1" id="KW-0472">Membrane</keyword>
<keyword evidence="3" id="KW-1185">Reference proteome</keyword>
<comment type="caution">
    <text evidence="2">The sequence shown here is derived from an EMBL/GenBank/DDBJ whole genome shotgun (WGS) entry which is preliminary data.</text>
</comment>
<reference evidence="2 3" key="1">
    <citation type="submission" date="2020-06" db="EMBL/GenBank/DDBJ databases">
        <title>Sulfitobacter algicola sp. nov., isolated from green algae.</title>
        <authorList>
            <person name="Wang C."/>
        </authorList>
    </citation>
    <scope>NUCLEOTIDE SEQUENCE [LARGE SCALE GENOMIC DNA]</scope>
    <source>
        <strain evidence="2 3">1151</strain>
    </source>
</reference>
<feature type="transmembrane region" description="Helical" evidence="1">
    <location>
        <begin position="41"/>
        <end position="62"/>
    </location>
</feature>
<dbReference type="InterPro" id="IPR009045">
    <property type="entry name" value="Zn_M74/Hedgehog-like"/>
</dbReference>
<feature type="transmembrane region" description="Helical" evidence="1">
    <location>
        <begin position="12"/>
        <end position="34"/>
    </location>
</feature>
<gene>
    <name evidence="2" type="ORF">HRQ87_09765</name>
</gene>
<dbReference type="Proteomes" id="UP000777935">
    <property type="component" value="Unassembled WGS sequence"/>
</dbReference>
<evidence type="ECO:0000256" key="1">
    <source>
        <dbReference type="SAM" id="Phobius"/>
    </source>
</evidence>
<keyword evidence="1" id="KW-0812">Transmembrane</keyword>
<dbReference type="SUPFAM" id="SSF55166">
    <property type="entry name" value="Hedgehog/DD-peptidase"/>
    <property type="match status" value="1"/>
</dbReference>
<protein>
    <submittedName>
        <fullName evidence="2">Uncharacterized protein</fullName>
    </submittedName>
</protein>
<keyword evidence="1" id="KW-1133">Transmembrane helix</keyword>
<dbReference type="Gene3D" id="3.30.1380.10">
    <property type="match status" value="1"/>
</dbReference>
<accession>A0ABX2IW52</accession>
<evidence type="ECO:0000313" key="2">
    <source>
        <dbReference type="EMBL" id="NSX55087.1"/>
    </source>
</evidence>
<dbReference type="RefSeq" id="WP_174137745.1">
    <property type="nucleotide sequence ID" value="NZ_JABUFE010000004.1"/>
</dbReference>
<sequence>MKAFIFLLQILWHFMIFAVLTILTQIGGIAWLVALFFKRRIIAFLGIYFVSSLGAIFLAPHFGRQALPCFSNENLVVASPLYCVLNRTYVTPEMAGVAGDLAERMATEFPGTQTRVLDASFPFWDGFPLIPHLSHDDGEKLDIAFYYQNDQMASPIGYWGFEDGPTQCPDVWPTLRWDMAWLAPFMRDTVFDETRTRAALLQLSQDPRVSKILLEPHLETRLGVRSNKIRFQGCRAARHDDHIHFQL</sequence>
<dbReference type="EMBL" id="JABUFE010000004">
    <property type="protein sequence ID" value="NSX55087.1"/>
    <property type="molecule type" value="Genomic_DNA"/>
</dbReference>